<dbReference type="FunFam" id="3.40.50.300:FF:001425">
    <property type="entry name" value="Dynamin GTPase, putative"/>
    <property type="match status" value="1"/>
</dbReference>
<name>A0A6A6TD83_9PLEO</name>
<dbReference type="GO" id="GO:0005525">
    <property type="term" value="F:GTP binding"/>
    <property type="evidence" value="ECO:0007669"/>
    <property type="project" value="InterPro"/>
</dbReference>
<dbReference type="InterPro" id="IPR045063">
    <property type="entry name" value="Dynamin_N"/>
</dbReference>
<sequence>MPSLHESGLTNQALLNKIDKLRDLNVKSIALPQLVVVGDQSSGKSSVLESLTGFSFPHAPGLCTRYATQISCRREKIKQVTISIIPRPNVDPDIETRLRAFRKSVIDLSNDALAKIIQEANQVMGIRMDANDTSPGLQTFSEDILKIEITGPEEQHLTVIDVPGIFYNPQPPLTTENDKIMVRNLVQTYMEESRTIILAILPANADIATQEILTMAEKADSDGVRTMGVLTKPDLVLEDASREVVKDLVLGRGKKLRLGYFIVKNRGADDQNSTLDDRIEEEKVFFSDPKWREIALAGKCGIGALKARLSELLMDLTKKELPNVKADVVRKLEESKRSLNNIGPSRVEQAAQRMYLGNLVSSFEHVTRCALGGSYDSHLAFEQNPSLKLITNIQKMNERFANDFWEKGHKRDLSSSSDEEDGSLHTPAGEPPRLDLEKFPEISDIVECEDYECSEPDWYNHSSLMEHIDHVYQSNRGAELGTFSGSILAITFKDQSQKWKPLVLAHVSRSIGVVHDYISTLLNHICSDKQVRDQLWEIVIVDELRKRYARAMDHARFLLRIERDGMPSTYNHYFNAGVQKKRQARINKSLKSKAVGHTLKNGTYVEAVPTTSLSDTVVHKSNAEQVREDILDNLASYYKVSRKRFVDVICRQVIGHFLLEGEESPLKVLCSDLVHKLDTEQLEMIAGEDVHTKDHRAMLVSDIKNLEDAMKVLRGS</sequence>
<dbReference type="InterPro" id="IPR027417">
    <property type="entry name" value="P-loop_NTPase"/>
</dbReference>
<dbReference type="AlphaFoldDB" id="A0A6A6TD83"/>
<gene>
    <name evidence="6" type="ORF">K491DRAFT_756859</name>
</gene>
<evidence type="ECO:0000256" key="1">
    <source>
        <dbReference type="ARBA" id="ARBA00022741"/>
    </source>
</evidence>
<evidence type="ECO:0000256" key="2">
    <source>
        <dbReference type="ARBA" id="ARBA00023134"/>
    </source>
</evidence>
<dbReference type="Pfam" id="PF00350">
    <property type="entry name" value="Dynamin_N"/>
    <property type="match status" value="1"/>
</dbReference>
<dbReference type="InterPro" id="IPR000375">
    <property type="entry name" value="Dynamin_stalk"/>
</dbReference>
<keyword evidence="2" id="KW-0342">GTP-binding</keyword>
<keyword evidence="1" id="KW-0547">Nucleotide-binding</keyword>
<dbReference type="PANTHER" id="PTHR11566:SF215">
    <property type="entry name" value="DYNAMIN GTPASE"/>
    <property type="match status" value="1"/>
</dbReference>
<evidence type="ECO:0000259" key="4">
    <source>
        <dbReference type="PROSITE" id="PS51388"/>
    </source>
</evidence>
<dbReference type="OrthoDB" id="415706at2759"/>
<dbReference type="PANTHER" id="PTHR11566">
    <property type="entry name" value="DYNAMIN"/>
    <property type="match status" value="1"/>
</dbReference>
<evidence type="ECO:0000256" key="3">
    <source>
        <dbReference type="SAM" id="MobiDB-lite"/>
    </source>
</evidence>
<evidence type="ECO:0000313" key="7">
    <source>
        <dbReference type="Proteomes" id="UP000799324"/>
    </source>
</evidence>
<dbReference type="InterPro" id="IPR022812">
    <property type="entry name" value="Dynamin"/>
</dbReference>
<organism evidence="6 7">
    <name type="scientific">Lophiostoma macrostomum CBS 122681</name>
    <dbReference type="NCBI Taxonomy" id="1314788"/>
    <lineage>
        <taxon>Eukaryota</taxon>
        <taxon>Fungi</taxon>
        <taxon>Dikarya</taxon>
        <taxon>Ascomycota</taxon>
        <taxon>Pezizomycotina</taxon>
        <taxon>Dothideomycetes</taxon>
        <taxon>Pleosporomycetidae</taxon>
        <taxon>Pleosporales</taxon>
        <taxon>Lophiostomataceae</taxon>
        <taxon>Lophiostoma</taxon>
    </lineage>
</organism>
<dbReference type="PRINTS" id="PR00195">
    <property type="entry name" value="DYNAMIN"/>
</dbReference>
<reference evidence="6" key="1">
    <citation type="journal article" date="2020" name="Stud. Mycol.">
        <title>101 Dothideomycetes genomes: a test case for predicting lifestyles and emergence of pathogens.</title>
        <authorList>
            <person name="Haridas S."/>
            <person name="Albert R."/>
            <person name="Binder M."/>
            <person name="Bloem J."/>
            <person name="Labutti K."/>
            <person name="Salamov A."/>
            <person name="Andreopoulos B."/>
            <person name="Baker S."/>
            <person name="Barry K."/>
            <person name="Bills G."/>
            <person name="Bluhm B."/>
            <person name="Cannon C."/>
            <person name="Castanera R."/>
            <person name="Culley D."/>
            <person name="Daum C."/>
            <person name="Ezra D."/>
            <person name="Gonzalez J."/>
            <person name="Henrissat B."/>
            <person name="Kuo A."/>
            <person name="Liang C."/>
            <person name="Lipzen A."/>
            <person name="Lutzoni F."/>
            <person name="Magnuson J."/>
            <person name="Mondo S."/>
            <person name="Nolan M."/>
            <person name="Ohm R."/>
            <person name="Pangilinan J."/>
            <person name="Park H.-J."/>
            <person name="Ramirez L."/>
            <person name="Alfaro M."/>
            <person name="Sun H."/>
            <person name="Tritt A."/>
            <person name="Yoshinaga Y."/>
            <person name="Zwiers L.-H."/>
            <person name="Turgeon B."/>
            <person name="Goodwin S."/>
            <person name="Spatafora J."/>
            <person name="Crous P."/>
            <person name="Grigoriev I."/>
        </authorList>
    </citation>
    <scope>NUCLEOTIDE SEQUENCE</scope>
    <source>
        <strain evidence="6">CBS 122681</strain>
    </source>
</reference>
<dbReference type="GO" id="GO:0000266">
    <property type="term" value="P:mitochondrial fission"/>
    <property type="evidence" value="ECO:0007669"/>
    <property type="project" value="TreeGrafter"/>
</dbReference>
<dbReference type="GO" id="GO:0003924">
    <property type="term" value="F:GTPase activity"/>
    <property type="evidence" value="ECO:0007669"/>
    <property type="project" value="InterPro"/>
</dbReference>
<dbReference type="InterPro" id="IPR030381">
    <property type="entry name" value="G_DYNAMIN_dom"/>
</dbReference>
<dbReference type="Proteomes" id="UP000799324">
    <property type="component" value="Unassembled WGS sequence"/>
</dbReference>
<evidence type="ECO:0000259" key="5">
    <source>
        <dbReference type="PROSITE" id="PS51718"/>
    </source>
</evidence>
<dbReference type="CDD" id="cd08771">
    <property type="entry name" value="DLP_1"/>
    <property type="match status" value="1"/>
</dbReference>
<feature type="region of interest" description="Disordered" evidence="3">
    <location>
        <begin position="411"/>
        <end position="435"/>
    </location>
</feature>
<dbReference type="PROSITE" id="PS51718">
    <property type="entry name" value="G_DYNAMIN_2"/>
    <property type="match status" value="1"/>
</dbReference>
<dbReference type="InterPro" id="IPR020850">
    <property type="entry name" value="GED_dom"/>
</dbReference>
<dbReference type="InterPro" id="IPR001401">
    <property type="entry name" value="Dynamin_GTPase"/>
</dbReference>
<dbReference type="GO" id="GO:0006897">
    <property type="term" value="P:endocytosis"/>
    <property type="evidence" value="ECO:0007669"/>
    <property type="project" value="TreeGrafter"/>
</dbReference>
<dbReference type="InterPro" id="IPR003130">
    <property type="entry name" value="GED"/>
</dbReference>
<dbReference type="EMBL" id="MU004325">
    <property type="protein sequence ID" value="KAF2657436.1"/>
    <property type="molecule type" value="Genomic_DNA"/>
</dbReference>
<dbReference type="SMART" id="SM00053">
    <property type="entry name" value="DYNc"/>
    <property type="match status" value="1"/>
</dbReference>
<dbReference type="GO" id="GO:0048312">
    <property type="term" value="P:intracellular distribution of mitochondria"/>
    <property type="evidence" value="ECO:0007669"/>
    <property type="project" value="TreeGrafter"/>
</dbReference>
<dbReference type="GO" id="GO:0005739">
    <property type="term" value="C:mitochondrion"/>
    <property type="evidence" value="ECO:0007669"/>
    <property type="project" value="TreeGrafter"/>
</dbReference>
<proteinExistence type="predicted"/>
<feature type="domain" description="Dynamin-type G" evidence="5">
    <location>
        <begin position="28"/>
        <end position="322"/>
    </location>
</feature>
<feature type="domain" description="GED" evidence="4">
    <location>
        <begin position="627"/>
        <end position="716"/>
    </location>
</feature>
<dbReference type="GO" id="GO:0016559">
    <property type="term" value="P:peroxisome fission"/>
    <property type="evidence" value="ECO:0007669"/>
    <property type="project" value="TreeGrafter"/>
</dbReference>
<dbReference type="SUPFAM" id="SSF52540">
    <property type="entry name" value="P-loop containing nucleoside triphosphate hydrolases"/>
    <property type="match status" value="1"/>
</dbReference>
<protein>
    <submittedName>
        <fullName evidence="6">Interferon-induced GTP-binding protein Mx2</fullName>
    </submittedName>
</protein>
<dbReference type="GO" id="GO:0005874">
    <property type="term" value="C:microtubule"/>
    <property type="evidence" value="ECO:0007669"/>
    <property type="project" value="TreeGrafter"/>
</dbReference>
<dbReference type="Gene3D" id="1.20.120.1240">
    <property type="entry name" value="Dynamin, middle domain"/>
    <property type="match status" value="1"/>
</dbReference>
<dbReference type="Pfam" id="PF02212">
    <property type="entry name" value="GED"/>
    <property type="match status" value="1"/>
</dbReference>
<dbReference type="PROSITE" id="PS51388">
    <property type="entry name" value="GED"/>
    <property type="match status" value="1"/>
</dbReference>
<dbReference type="Pfam" id="PF01031">
    <property type="entry name" value="Dynamin_M"/>
    <property type="match status" value="1"/>
</dbReference>
<dbReference type="GO" id="GO:0008017">
    <property type="term" value="F:microtubule binding"/>
    <property type="evidence" value="ECO:0007669"/>
    <property type="project" value="TreeGrafter"/>
</dbReference>
<dbReference type="Gene3D" id="3.40.50.300">
    <property type="entry name" value="P-loop containing nucleotide triphosphate hydrolases"/>
    <property type="match status" value="1"/>
</dbReference>
<accession>A0A6A6TD83</accession>
<keyword evidence="7" id="KW-1185">Reference proteome</keyword>
<evidence type="ECO:0000313" key="6">
    <source>
        <dbReference type="EMBL" id="KAF2657436.1"/>
    </source>
</evidence>
<dbReference type="GO" id="GO:0016020">
    <property type="term" value="C:membrane"/>
    <property type="evidence" value="ECO:0007669"/>
    <property type="project" value="TreeGrafter"/>
</dbReference>